<proteinExistence type="predicted"/>
<gene>
    <name evidence="1" type="ORF">SPELUC_LOCUS12083</name>
</gene>
<protein>
    <submittedName>
        <fullName evidence="1">6866_t:CDS:1</fullName>
    </submittedName>
</protein>
<evidence type="ECO:0000313" key="2">
    <source>
        <dbReference type="Proteomes" id="UP000789366"/>
    </source>
</evidence>
<keyword evidence="2" id="KW-1185">Reference proteome</keyword>
<sequence>MANSKQLRENKNQHKPKNKQSKVADRDIYLAMMDVKEYLEARFEKWLKERDVVIDYEKNLSFGAMINLIKTKKIRNDFDENFCNRTIKPDGGILSLRKISDKKYYKIVIIAETKYQGTNDLRLQAGLKKQAQGNAIERLGKNLAGIRAMFNHEKITPFVCFGSGYDFKEKEGIIYSNNNEMSKSENDFVALLDNPQIVAKKIKEAETDSENNIYYDPTKKAGISNLLTIYALLKNQEIREAEKELQNLNYHQFKLKLIDLLNEKLGKIQKKYIDYQPRIKEILKKNTEYLKILATQKLNLIKKEIKFN</sequence>
<comment type="caution">
    <text evidence="1">The sequence shown here is derived from an EMBL/GenBank/DDBJ whole genome shotgun (WGS) entry which is preliminary data.</text>
</comment>
<evidence type="ECO:0000313" key="1">
    <source>
        <dbReference type="EMBL" id="CAG8715390.1"/>
    </source>
</evidence>
<dbReference type="EMBL" id="CAJVPW010027382">
    <property type="protein sequence ID" value="CAG8715390.1"/>
    <property type="molecule type" value="Genomic_DNA"/>
</dbReference>
<accession>A0ACA9PMJ1</accession>
<name>A0ACA9PMJ1_9GLOM</name>
<dbReference type="Proteomes" id="UP000789366">
    <property type="component" value="Unassembled WGS sequence"/>
</dbReference>
<reference evidence="1" key="1">
    <citation type="submission" date="2021-06" db="EMBL/GenBank/DDBJ databases">
        <authorList>
            <person name="Kallberg Y."/>
            <person name="Tangrot J."/>
            <person name="Rosling A."/>
        </authorList>
    </citation>
    <scope>NUCLEOTIDE SEQUENCE</scope>
    <source>
        <strain evidence="1">28 12/20/2015</strain>
    </source>
</reference>
<organism evidence="1 2">
    <name type="scientific">Cetraspora pellucida</name>
    <dbReference type="NCBI Taxonomy" id="1433469"/>
    <lineage>
        <taxon>Eukaryota</taxon>
        <taxon>Fungi</taxon>
        <taxon>Fungi incertae sedis</taxon>
        <taxon>Mucoromycota</taxon>
        <taxon>Glomeromycotina</taxon>
        <taxon>Glomeromycetes</taxon>
        <taxon>Diversisporales</taxon>
        <taxon>Gigasporaceae</taxon>
        <taxon>Cetraspora</taxon>
    </lineage>
</organism>